<dbReference type="InterPro" id="IPR000719">
    <property type="entry name" value="Prot_kinase_dom"/>
</dbReference>
<dbReference type="FunFam" id="1.10.510.10:FF:000040">
    <property type="entry name" value="Mitogen-activated protein kinase"/>
    <property type="match status" value="1"/>
</dbReference>
<feature type="compositionally biased region" description="Polar residues" evidence="6">
    <location>
        <begin position="422"/>
        <end position="432"/>
    </location>
</feature>
<keyword evidence="2" id="KW-0808">Transferase</keyword>
<dbReference type="Pfam" id="PF00069">
    <property type="entry name" value="Pkinase"/>
    <property type="match status" value="1"/>
</dbReference>
<dbReference type="EMBL" id="CYKH01000662">
    <property type="protein sequence ID" value="CUG12098.1"/>
    <property type="molecule type" value="Genomic_DNA"/>
</dbReference>
<name>A0A0S4IXW3_BODSA</name>
<keyword evidence="5" id="KW-0067">ATP-binding</keyword>
<feature type="region of interest" description="Disordered" evidence="6">
    <location>
        <begin position="408"/>
        <end position="432"/>
    </location>
</feature>
<dbReference type="InterPro" id="IPR011009">
    <property type="entry name" value="Kinase-like_dom_sf"/>
</dbReference>
<keyword evidence="9" id="KW-1185">Reference proteome</keyword>
<dbReference type="Proteomes" id="UP000051952">
    <property type="component" value="Unassembled WGS sequence"/>
</dbReference>
<dbReference type="VEuPathDB" id="TriTrypDB:BSAL_74680"/>
<evidence type="ECO:0000256" key="3">
    <source>
        <dbReference type="ARBA" id="ARBA00022741"/>
    </source>
</evidence>
<keyword evidence="4 8" id="KW-0418">Kinase</keyword>
<evidence type="ECO:0000259" key="7">
    <source>
        <dbReference type="PROSITE" id="PS50011"/>
    </source>
</evidence>
<dbReference type="OMA" id="QGHAFES"/>
<gene>
    <name evidence="8" type="ORF">BSAL_74680</name>
</gene>
<evidence type="ECO:0000256" key="1">
    <source>
        <dbReference type="ARBA" id="ARBA00022527"/>
    </source>
</evidence>
<dbReference type="PANTHER" id="PTHR24055">
    <property type="entry name" value="MITOGEN-ACTIVATED PROTEIN KINASE"/>
    <property type="match status" value="1"/>
</dbReference>
<evidence type="ECO:0000256" key="5">
    <source>
        <dbReference type="ARBA" id="ARBA00022840"/>
    </source>
</evidence>
<dbReference type="SUPFAM" id="SSF56112">
    <property type="entry name" value="Protein kinase-like (PK-like)"/>
    <property type="match status" value="1"/>
</dbReference>
<protein>
    <submittedName>
        <fullName evidence="8">Mitogen-activated protein kinase, putative</fullName>
    </submittedName>
</protein>
<keyword evidence="3" id="KW-0547">Nucleotide-binding</keyword>
<sequence>MPSKGDQAMKELVDELQALGSTYHVQKFLSSGSYGAVCAGTDAVNNPVAIKRVFNTVSDGRTVNILSDSFLGKRVLREVRLLNHFHHPNILGLMDLILDLSPPNKHKLYLVTELMRTDLAQVISDQRIVISKDHIQYFMYNILLGLHALHAAGVVHRDLHPGNVLLAENNDIKICDFNLAREDTTDNEKTHYVTHRWYRAPELVMQFKGFTKKVDVWSAGCVMGELFNRKALFRGTTFYNQLNKIVETLGTPRDEDVTMFSSASARDYLHAALAKCQPKAWGEIVPLADPVALDLLSKMLCFNPNHRITAEEALHHAYFADLFDPEDLKGVMDEPFHFDESVNEVTAMHKMFQDEVLRFQELRARRGRGSPYGSPTGGSGAAAAANGAAHAAAAAAAAAQQGQAEAAAAASGGMHDGHVRRTTSLMNLDTLH</sequence>
<dbReference type="GO" id="GO:0005524">
    <property type="term" value="F:ATP binding"/>
    <property type="evidence" value="ECO:0007669"/>
    <property type="project" value="UniProtKB-KW"/>
</dbReference>
<evidence type="ECO:0000313" key="8">
    <source>
        <dbReference type="EMBL" id="CUG12098.1"/>
    </source>
</evidence>
<dbReference type="InterPro" id="IPR050117">
    <property type="entry name" value="MAPK"/>
</dbReference>
<dbReference type="Gene3D" id="3.30.200.20">
    <property type="entry name" value="Phosphorylase Kinase, domain 1"/>
    <property type="match status" value="1"/>
</dbReference>
<dbReference type="OrthoDB" id="192887at2759"/>
<evidence type="ECO:0000256" key="6">
    <source>
        <dbReference type="SAM" id="MobiDB-lite"/>
    </source>
</evidence>
<organism evidence="8 9">
    <name type="scientific">Bodo saltans</name>
    <name type="common">Flagellated protozoan</name>
    <dbReference type="NCBI Taxonomy" id="75058"/>
    <lineage>
        <taxon>Eukaryota</taxon>
        <taxon>Discoba</taxon>
        <taxon>Euglenozoa</taxon>
        <taxon>Kinetoplastea</taxon>
        <taxon>Metakinetoplastina</taxon>
        <taxon>Eubodonida</taxon>
        <taxon>Bodonidae</taxon>
        <taxon>Bodo</taxon>
    </lineage>
</organism>
<dbReference type="AlphaFoldDB" id="A0A0S4IXW3"/>
<evidence type="ECO:0000256" key="4">
    <source>
        <dbReference type="ARBA" id="ARBA00022777"/>
    </source>
</evidence>
<accession>A0A0S4IXW3</accession>
<proteinExistence type="predicted"/>
<feature type="domain" description="Protein kinase" evidence="7">
    <location>
        <begin position="23"/>
        <end position="319"/>
    </location>
</feature>
<dbReference type="Gene3D" id="1.10.510.10">
    <property type="entry name" value="Transferase(Phosphotransferase) domain 1"/>
    <property type="match status" value="1"/>
</dbReference>
<dbReference type="PROSITE" id="PS50011">
    <property type="entry name" value="PROTEIN_KINASE_DOM"/>
    <property type="match status" value="1"/>
</dbReference>
<keyword evidence="1" id="KW-0723">Serine/threonine-protein kinase</keyword>
<evidence type="ECO:0000313" key="9">
    <source>
        <dbReference type="Proteomes" id="UP000051952"/>
    </source>
</evidence>
<evidence type="ECO:0000256" key="2">
    <source>
        <dbReference type="ARBA" id="ARBA00022679"/>
    </source>
</evidence>
<dbReference type="CDD" id="cd07834">
    <property type="entry name" value="STKc_MAPK"/>
    <property type="match status" value="1"/>
</dbReference>
<dbReference type="GO" id="GO:0004674">
    <property type="term" value="F:protein serine/threonine kinase activity"/>
    <property type="evidence" value="ECO:0007669"/>
    <property type="project" value="UniProtKB-KW"/>
</dbReference>
<reference evidence="9" key="1">
    <citation type="submission" date="2015-09" db="EMBL/GenBank/DDBJ databases">
        <authorList>
            <consortium name="Pathogen Informatics"/>
        </authorList>
    </citation>
    <scope>NUCLEOTIDE SEQUENCE [LARGE SCALE GENOMIC DNA]</scope>
    <source>
        <strain evidence="9">Lake Konstanz</strain>
    </source>
</reference>
<dbReference type="FunFam" id="3.30.200.20:FF:000926">
    <property type="entry name" value="Mitogen-activated protein kinase 10"/>
    <property type="match status" value="1"/>
</dbReference>